<protein>
    <submittedName>
        <fullName evidence="1">DUF4299 family protein</fullName>
    </submittedName>
</protein>
<reference evidence="1 2" key="1">
    <citation type="submission" date="2018-08" db="EMBL/GenBank/DDBJ databases">
        <title>A genome reference for cultivated species of the human gut microbiota.</title>
        <authorList>
            <person name="Zou Y."/>
            <person name="Xue W."/>
            <person name="Luo G."/>
        </authorList>
    </citation>
    <scope>NUCLEOTIDE SEQUENCE [LARGE SCALE GENOMIC DNA]</scope>
    <source>
        <strain evidence="1 2">AF15-20</strain>
    </source>
</reference>
<sequence>MSVNIRIMQKGFFRRKKFIIDDLVKLSHLSFGVMDENCQLIPNQIGDHTILFDRKYLQRGIEIYIQNHDICLNLSLPTSMDEIQLFYYLVKVYCEYMDTDEFVKDDWLMDIKDIDLQMVYDKRTSADALMDLKSKLSDHKYFEIFGILHPISIGENELNDFGTDLDLFGQYLHNQQVLDAYYATPRIYNAHGRRIGMYALGANILTILPVEPYVVLNQIEGIEEWYVFMNDSLVKYRDLMSFIKKFDYYDANHRMVCLSKEEISEALNTLAIQKI</sequence>
<organism evidence="1 2">
    <name type="scientific">Holdemanella biformis</name>
    <dbReference type="NCBI Taxonomy" id="1735"/>
    <lineage>
        <taxon>Bacteria</taxon>
        <taxon>Bacillati</taxon>
        <taxon>Bacillota</taxon>
        <taxon>Erysipelotrichia</taxon>
        <taxon>Erysipelotrichales</taxon>
        <taxon>Erysipelotrichaceae</taxon>
        <taxon>Holdemanella</taxon>
    </lineage>
</organism>
<comment type="caution">
    <text evidence="1">The sequence shown here is derived from an EMBL/GenBank/DDBJ whole genome shotgun (WGS) entry which is preliminary data.</text>
</comment>
<name>A0A395W7U1_9FIRM</name>
<dbReference type="AlphaFoldDB" id="A0A395W7U1"/>
<proteinExistence type="predicted"/>
<dbReference type="Pfam" id="PF14132">
    <property type="entry name" value="DUF4299"/>
    <property type="match status" value="1"/>
</dbReference>
<dbReference type="RefSeq" id="WP_118325311.1">
    <property type="nucleotide sequence ID" value="NZ_QRYH01000012.1"/>
</dbReference>
<evidence type="ECO:0000313" key="1">
    <source>
        <dbReference type="EMBL" id="RGU91018.1"/>
    </source>
</evidence>
<evidence type="ECO:0000313" key="2">
    <source>
        <dbReference type="Proteomes" id="UP000265489"/>
    </source>
</evidence>
<dbReference type="GeneID" id="66579717"/>
<dbReference type="EMBL" id="QRYQ01000013">
    <property type="protein sequence ID" value="RGU91018.1"/>
    <property type="molecule type" value="Genomic_DNA"/>
</dbReference>
<dbReference type="InterPro" id="IPR025387">
    <property type="entry name" value="DUF4299"/>
</dbReference>
<accession>A0A395W7U1</accession>
<dbReference type="Proteomes" id="UP000265489">
    <property type="component" value="Unassembled WGS sequence"/>
</dbReference>
<gene>
    <name evidence="1" type="ORF">DWW32_07475</name>
</gene>